<dbReference type="GO" id="GO:0007166">
    <property type="term" value="P:cell surface receptor signaling pathway"/>
    <property type="evidence" value="ECO:0007669"/>
    <property type="project" value="InterPro"/>
</dbReference>
<gene>
    <name evidence="1" type="ORF">DFH08DRAFT_848300</name>
</gene>
<dbReference type="InterPro" id="IPR036537">
    <property type="entry name" value="Adaptor_Cbl_N_dom_sf"/>
</dbReference>
<reference evidence="1" key="1">
    <citation type="submission" date="2023-03" db="EMBL/GenBank/DDBJ databases">
        <title>Massive genome expansion in bonnet fungi (Mycena s.s.) driven by repeated elements and novel gene families across ecological guilds.</title>
        <authorList>
            <consortium name="Lawrence Berkeley National Laboratory"/>
            <person name="Harder C.B."/>
            <person name="Miyauchi S."/>
            <person name="Viragh M."/>
            <person name="Kuo A."/>
            <person name="Thoen E."/>
            <person name="Andreopoulos B."/>
            <person name="Lu D."/>
            <person name="Skrede I."/>
            <person name="Drula E."/>
            <person name="Henrissat B."/>
            <person name="Morin E."/>
            <person name="Kohler A."/>
            <person name="Barry K."/>
            <person name="LaButti K."/>
            <person name="Morin E."/>
            <person name="Salamov A."/>
            <person name="Lipzen A."/>
            <person name="Mereny Z."/>
            <person name="Hegedus B."/>
            <person name="Baldrian P."/>
            <person name="Stursova M."/>
            <person name="Weitz H."/>
            <person name="Taylor A."/>
            <person name="Grigoriev I.V."/>
            <person name="Nagy L.G."/>
            <person name="Martin F."/>
            <person name="Kauserud H."/>
        </authorList>
    </citation>
    <scope>NUCLEOTIDE SEQUENCE</scope>
    <source>
        <strain evidence="1">CBHHK002</strain>
    </source>
</reference>
<dbReference type="AlphaFoldDB" id="A0AAD7AGU8"/>
<protein>
    <submittedName>
        <fullName evidence="1">Uncharacterized protein</fullName>
    </submittedName>
</protein>
<evidence type="ECO:0000313" key="1">
    <source>
        <dbReference type="EMBL" id="KAJ7358352.1"/>
    </source>
</evidence>
<keyword evidence="2" id="KW-1185">Reference proteome</keyword>
<dbReference type="Proteomes" id="UP001218218">
    <property type="component" value="Unassembled WGS sequence"/>
</dbReference>
<name>A0AAD7AGU8_9AGAR</name>
<evidence type="ECO:0000313" key="2">
    <source>
        <dbReference type="Proteomes" id="UP001218218"/>
    </source>
</evidence>
<sequence>MSTPGAQNTTSLNSTIMRALESTVLPALSLAKAGVTGIGVPAVEPIVNGVLELGKMLLTMQSNKEDLSRLGKCLKDLTAIDVSGMRGDLKGRLVSLSSNLTPIAVQCKSLAEKRGIKQFFKSRDYKEKIQDIKNLIASHIQEFTVGPSCSSSAPLRFKFFGSSTVIFRLRKSSTTWYPRLIMSLQTKSSPDFGVSRHATMLKIRRKSAWMALGSKLSKQS</sequence>
<proteinExistence type="predicted"/>
<organism evidence="1 2">
    <name type="scientific">Mycena albidolilacea</name>
    <dbReference type="NCBI Taxonomy" id="1033008"/>
    <lineage>
        <taxon>Eukaryota</taxon>
        <taxon>Fungi</taxon>
        <taxon>Dikarya</taxon>
        <taxon>Basidiomycota</taxon>
        <taxon>Agaricomycotina</taxon>
        <taxon>Agaricomycetes</taxon>
        <taxon>Agaricomycetidae</taxon>
        <taxon>Agaricales</taxon>
        <taxon>Marasmiineae</taxon>
        <taxon>Mycenaceae</taxon>
        <taxon>Mycena</taxon>
    </lineage>
</organism>
<dbReference type="CDD" id="cd21037">
    <property type="entry name" value="MLKL_NTD"/>
    <property type="match status" value="1"/>
</dbReference>
<accession>A0AAD7AGU8</accession>
<dbReference type="InterPro" id="IPR059179">
    <property type="entry name" value="MLKL-like_MCAfunc"/>
</dbReference>
<dbReference type="EMBL" id="JARIHO010000007">
    <property type="protein sequence ID" value="KAJ7358352.1"/>
    <property type="molecule type" value="Genomic_DNA"/>
</dbReference>
<dbReference type="Gene3D" id="1.20.930.20">
    <property type="entry name" value="Adaptor protein Cbl, N-terminal domain"/>
    <property type="match status" value="1"/>
</dbReference>
<comment type="caution">
    <text evidence="1">The sequence shown here is derived from an EMBL/GenBank/DDBJ whole genome shotgun (WGS) entry which is preliminary data.</text>
</comment>